<proteinExistence type="predicted"/>
<feature type="transmembrane region" description="Helical" evidence="1">
    <location>
        <begin position="109"/>
        <end position="127"/>
    </location>
</feature>
<keyword evidence="1" id="KW-1133">Transmembrane helix</keyword>
<dbReference type="InterPro" id="IPR050228">
    <property type="entry name" value="Carboxylesterase_BioH"/>
</dbReference>
<keyword evidence="4" id="KW-1185">Reference proteome</keyword>
<organism evidence="3 4">
    <name type="scientific">Pleurostoma richardsiae</name>
    <dbReference type="NCBI Taxonomy" id="41990"/>
    <lineage>
        <taxon>Eukaryota</taxon>
        <taxon>Fungi</taxon>
        <taxon>Dikarya</taxon>
        <taxon>Ascomycota</taxon>
        <taxon>Pezizomycotina</taxon>
        <taxon>Sordariomycetes</taxon>
        <taxon>Sordariomycetidae</taxon>
        <taxon>Calosphaeriales</taxon>
        <taxon>Pleurostomataceae</taxon>
        <taxon>Pleurostoma</taxon>
    </lineage>
</organism>
<gene>
    <name evidence="3" type="ORF">NKR23_g11729</name>
</gene>
<keyword evidence="1" id="KW-0812">Transmembrane</keyword>
<evidence type="ECO:0000259" key="2">
    <source>
        <dbReference type="Pfam" id="PF12697"/>
    </source>
</evidence>
<sequence length="305" mass="33287">MTMLQLPDGRLLSYELTFPTEPQRPTVLLSNSLSAQYHFWDDVVSALHASGLRVLRYDYPGHCASTAPADLASTTFASLADDVFRLLTSPHVISCFAGRNQPGELVPFLHAWIGVSMGAALGVYFAIAHPGLIKNLVLCDTVLCSPGNAGQPDPFGARVEAARKDGSMAPTVQQTMERWFGGEWIASNPEQAERLRELMLTTTLDGYETCIAALQSPTFDLRPLAPKVATGIEHALIVVGEKDADLPVKMRQLQEGIERGFREAERTSETVSFVVIANAGHLCFIDNLEDYKKAVIPFVKGLELS</sequence>
<dbReference type="EMBL" id="JANBVO010000068">
    <property type="protein sequence ID" value="KAJ9131336.1"/>
    <property type="molecule type" value="Genomic_DNA"/>
</dbReference>
<feature type="domain" description="AB hydrolase-1" evidence="2">
    <location>
        <begin position="38"/>
        <end position="286"/>
    </location>
</feature>
<dbReference type="PANTHER" id="PTHR43194:SF5">
    <property type="entry name" value="PIMELOYL-[ACYL-CARRIER PROTEIN] METHYL ESTER ESTERASE"/>
    <property type="match status" value="1"/>
</dbReference>
<keyword evidence="1" id="KW-0472">Membrane</keyword>
<evidence type="ECO:0000313" key="4">
    <source>
        <dbReference type="Proteomes" id="UP001174694"/>
    </source>
</evidence>
<dbReference type="Gene3D" id="3.40.50.1820">
    <property type="entry name" value="alpha/beta hydrolase"/>
    <property type="match status" value="1"/>
</dbReference>
<evidence type="ECO:0000313" key="3">
    <source>
        <dbReference type="EMBL" id="KAJ9131336.1"/>
    </source>
</evidence>
<protein>
    <submittedName>
        <fullName evidence="3">Alpha/beta-hydrolase</fullName>
    </submittedName>
</protein>
<reference evidence="3" key="1">
    <citation type="submission" date="2022-07" db="EMBL/GenBank/DDBJ databases">
        <title>Fungi with potential for degradation of polypropylene.</title>
        <authorList>
            <person name="Gostincar C."/>
        </authorList>
    </citation>
    <scope>NUCLEOTIDE SEQUENCE</scope>
    <source>
        <strain evidence="3">EXF-13308</strain>
    </source>
</reference>
<dbReference type="PANTHER" id="PTHR43194">
    <property type="entry name" value="HYDROLASE ALPHA/BETA FOLD FAMILY"/>
    <property type="match status" value="1"/>
</dbReference>
<evidence type="ECO:0000256" key="1">
    <source>
        <dbReference type="SAM" id="Phobius"/>
    </source>
</evidence>
<comment type="caution">
    <text evidence="3">The sequence shown here is derived from an EMBL/GenBank/DDBJ whole genome shotgun (WGS) entry which is preliminary data.</text>
</comment>
<dbReference type="Proteomes" id="UP001174694">
    <property type="component" value="Unassembled WGS sequence"/>
</dbReference>
<dbReference type="Pfam" id="PF12697">
    <property type="entry name" value="Abhydrolase_6"/>
    <property type="match status" value="1"/>
</dbReference>
<dbReference type="InterPro" id="IPR000073">
    <property type="entry name" value="AB_hydrolase_1"/>
</dbReference>
<name>A0AA38R127_9PEZI</name>
<dbReference type="AlphaFoldDB" id="A0AA38R127"/>
<dbReference type="SUPFAM" id="SSF53474">
    <property type="entry name" value="alpha/beta-Hydrolases"/>
    <property type="match status" value="1"/>
</dbReference>
<accession>A0AA38R127</accession>
<dbReference type="InterPro" id="IPR029058">
    <property type="entry name" value="AB_hydrolase_fold"/>
</dbReference>